<protein>
    <submittedName>
        <fullName evidence="5">TetR/AcrR family transcriptional regulator</fullName>
    </submittedName>
</protein>
<dbReference type="AlphaFoldDB" id="A0A496PKR7"/>
<proteinExistence type="predicted"/>
<organism evidence="5 6">
    <name type="scientific">Galactobacter caseinivorans</name>
    <dbReference type="NCBI Taxonomy" id="2676123"/>
    <lineage>
        <taxon>Bacteria</taxon>
        <taxon>Bacillati</taxon>
        <taxon>Actinomycetota</taxon>
        <taxon>Actinomycetes</taxon>
        <taxon>Micrococcales</taxon>
        <taxon>Micrococcaceae</taxon>
        <taxon>Galactobacter</taxon>
    </lineage>
</organism>
<dbReference type="PROSITE" id="PS50977">
    <property type="entry name" value="HTH_TETR_2"/>
    <property type="match status" value="1"/>
</dbReference>
<dbReference type="SUPFAM" id="SSF46689">
    <property type="entry name" value="Homeodomain-like"/>
    <property type="match status" value="1"/>
</dbReference>
<accession>A0A496PKR7</accession>
<dbReference type="InterPro" id="IPR036271">
    <property type="entry name" value="Tet_transcr_reg_TetR-rel_C_sf"/>
</dbReference>
<evidence type="ECO:0000256" key="1">
    <source>
        <dbReference type="ARBA" id="ARBA00023125"/>
    </source>
</evidence>
<dbReference type="EMBL" id="QQXL01000002">
    <property type="protein sequence ID" value="RKW71094.1"/>
    <property type="molecule type" value="Genomic_DNA"/>
</dbReference>
<evidence type="ECO:0000259" key="4">
    <source>
        <dbReference type="PROSITE" id="PS50977"/>
    </source>
</evidence>
<dbReference type="Gene3D" id="1.10.357.10">
    <property type="entry name" value="Tetracycline Repressor, domain 2"/>
    <property type="match status" value="1"/>
</dbReference>
<evidence type="ECO:0000313" key="5">
    <source>
        <dbReference type="EMBL" id="RKW71094.1"/>
    </source>
</evidence>
<dbReference type="Pfam" id="PF00440">
    <property type="entry name" value="TetR_N"/>
    <property type="match status" value="1"/>
</dbReference>
<dbReference type="InterPro" id="IPR050109">
    <property type="entry name" value="HTH-type_TetR-like_transc_reg"/>
</dbReference>
<name>A0A496PKR7_9MICC</name>
<dbReference type="Proteomes" id="UP000273119">
    <property type="component" value="Unassembled WGS sequence"/>
</dbReference>
<reference evidence="5 6" key="1">
    <citation type="submission" date="2018-07" db="EMBL/GenBank/DDBJ databases">
        <title>Arthrobacter sp. nov., isolated from raw cow's milk with high bacterial count.</title>
        <authorList>
            <person name="Hahne J."/>
            <person name="Isele D."/>
            <person name="Lipski A."/>
        </authorList>
    </citation>
    <scope>NUCLEOTIDE SEQUENCE [LARGE SCALE GENOMIC DNA]</scope>
    <source>
        <strain evidence="5 6">JZ R-183</strain>
    </source>
</reference>
<gene>
    <name evidence="5" type="ORF">DWQ67_04695</name>
</gene>
<keyword evidence="6" id="KW-1185">Reference proteome</keyword>
<evidence type="ECO:0000256" key="3">
    <source>
        <dbReference type="SAM" id="MobiDB-lite"/>
    </source>
</evidence>
<dbReference type="InterPro" id="IPR009057">
    <property type="entry name" value="Homeodomain-like_sf"/>
</dbReference>
<sequence>MPSVPDTLGIVNLTTPSSDAAGEQPDDAADGRDVRWADHRQQRRAELIRAARKSIHRCGPAVPMDQIAAEAGTSKSVLYRYFGGKEGLRTAIGNDVVLGVRRAVVSAGHKASGPVDTLQAMIRAYLAQAAASPHTYAFVLGPAEGNAQEQVRALTDELVILMTEHLQALLAATNRVPAPELLSLWPTAALGLIRAAGDRWVADPTSSPSADALAGTLTEWLLSGIAAPLITGSATDSGSTPTTKQLSSIA</sequence>
<evidence type="ECO:0000256" key="2">
    <source>
        <dbReference type="PROSITE-ProRule" id="PRU00335"/>
    </source>
</evidence>
<dbReference type="GO" id="GO:0000976">
    <property type="term" value="F:transcription cis-regulatory region binding"/>
    <property type="evidence" value="ECO:0007669"/>
    <property type="project" value="TreeGrafter"/>
</dbReference>
<dbReference type="PANTHER" id="PTHR30055:SF160">
    <property type="entry name" value="TRANSCRIPTIONAL REGULATORY PROTEIN (PROBABLY ASNC-FAMILY)-RELATED"/>
    <property type="match status" value="1"/>
</dbReference>
<dbReference type="PANTHER" id="PTHR30055">
    <property type="entry name" value="HTH-TYPE TRANSCRIPTIONAL REGULATOR RUTR"/>
    <property type="match status" value="1"/>
</dbReference>
<comment type="caution">
    <text evidence="5">The sequence shown here is derived from an EMBL/GenBank/DDBJ whole genome shotgun (WGS) entry which is preliminary data.</text>
</comment>
<feature type="domain" description="HTH tetR-type" evidence="4">
    <location>
        <begin position="41"/>
        <end position="100"/>
    </location>
</feature>
<evidence type="ECO:0000313" key="6">
    <source>
        <dbReference type="Proteomes" id="UP000273119"/>
    </source>
</evidence>
<feature type="DNA-binding region" description="H-T-H motif" evidence="2">
    <location>
        <begin position="63"/>
        <end position="82"/>
    </location>
</feature>
<dbReference type="SUPFAM" id="SSF48498">
    <property type="entry name" value="Tetracyclin repressor-like, C-terminal domain"/>
    <property type="match status" value="1"/>
</dbReference>
<dbReference type="GO" id="GO:0003700">
    <property type="term" value="F:DNA-binding transcription factor activity"/>
    <property type="evidence" value="ECO:0007669"/>
    <property type="project" value="TreeGrafter"/>
</dbReference>
<dbReference type="InterPro" id="IPR001647">
    <property type="entry name" value="HTH_TetR"/>
</dbReference>
<keyword evidence="1 2" id="KW-0238">DNA-binding</keyword>
<feature type="region of interest" description="Disordered" evidence="3">
    <location>
        <begin position="11"/>
        <end position="33"/>
    </location>
</feature>